<dbReference type="AlphaFoldDB" id="A0A5B0NYJ1"/>
<organism evidence="1 2">
    <name type="scientific">Puccinia graminis f. sp. tritici</name>
    <dbReference type="NCBI Taxonomy" id="56615"/>
    <lineage>
        <taxon>Eukaryota</taxon>
        <taxon>Fungi</taxon>
        <taxon>Dikarya</taxon>
        <taxon>Basidiomycota</taxon>
        <taxon>Pucciniomycotina</taxon>
        <taxon>Pucciniomycetes</taxon>
        <taxon>Pucciniales</taxon>
        <taxon>Pucciniaceae</taxon>
        <taxon>Puccinia</taxon>
    </lineage>
</organism>
<gene>
    <name evidence="1" type="ORF">PGT21_018165</name>
</gene>
<sequence>MPDFGRINHHLIPESTHQVVTVTSGLSSPAKFVKACKIREKHHPAIRPMKAQSVYLAMNNCSHGSKSKMKLMRSKFATLCNWKT</sequence>
<dbReference type="EMBL" id="VSWC01000079">
    <property type="protein sequence ID" value="KAA1094337.1"/>
    <property type="molecule type" value="Genomic_DNA"/>
</dbReference>
<name>A0A5B0NYJ1_PUCGR</name>
<comment type="caution">
    <text evidence="1">The sequence shown here is derived from an EMBL/GenBank/DDBJ whole genome shotgun (WGS) entry which is preliminary data.</text>
</comment>
<keyword evidence="2" id="KW-1185">Reference proteome</keyword>
<proteinExistence type="predicted"/>
<reference evidence="1 2" key="1">
    <citation type="submission" date="2019-05" db="EMBL/GenBank/DDBJ databases">
        <title>Emergence of the Ug99 lineage of the wheat stem rust pathogen through somatic hybridization.</title>
        <authorList>
            <person name="Li F."/>
            <person name="Upadhyaya N.M."/>
            <person name="Sperschneider J."/>
            <person name="Matny O."/>
            <person name="Nguyen-Phuc H."/>
            <person name="Mago R."/>
            <person name="Raley C."/>
            <person name="Miller M.E."/>
            <person name="Silverstein K.A.T."/>
            <person name="Henningsen E."/>
            <person name="Hirsch C.D."/>
            <person name="Visser B."/>
            <person name="Pretorius Z.A."/>
            <person name="Steffenson B.J."/>
            <person name="Schwessinger B."/>
            <person name="Dodds P.N."/>
            <person name="Figueroa M."/>
        </authorList>
    </citation>
    <scope>NUCLEOTIDE SEQUENCE [LARGE SCALE GENOMIC DNA]</scope>
    <source>
        <strain evidence="1">21-0</strain>
    </source>
</reference>
<accession>A0A5B0NYJ1</accession>
<protein>
    <submittedName>
        <fullName evidence="1">Uncharacterized protein</fullName>
    </submittedName>
</protein>
<evidence type="ECO:0000313" key="1">
    <source>
        <dbReference type="EMBL" id="KAA1094337.1"/>
    </source>
</evidence>
<evidence type="ECO:0000313" key="2">
    <source>
        <dbReference type="Proteomes" id="UP000324748"/>
    </source>
</evidence>
<dbReference type="Proteomes" id="UP000324748">
    <property type="component" value="Unassembled WGS sequence"/>
</dbReference>